<reference evidence="9" key="1">
    <citation type="submission" date="2020-10" db="EMBL/GenBank/DDBJ databases">
        <authorList>
            <person name="Gilroy R."/>
        </authorList>
    </citation>
    <scope>NUCLEOTIDE SEQUENCE</scope>
    <source>
        <strain evidence="9">B1-20833</strain>
    </source>
</reference>
<keyword evidence="9" id="KW-0031">Aminopeptidase</keyword>
<organism evidence="9 10">
    <name type="scientific">Candidatus Cryptobacteroides intestinavium</name>
    <dbReference type="NCBI Taxonomy" id="2840766"/>
    <lineage>
        <taxon>Bacteria</taxon>
        <taxon>Pseudomonadati</taxon>
        <taxon>Bacteroidota</taxon>
        <taxon>Bacteroidia</taxon>
        <taxon>Bacteroidales</taxon>
        <taxon>Candidatus Cryptobacteroides</taxon>
    </lineage>
</organism>
<evidence type="ECO:0000256" key="4">
    <source>
        <dbReference type="ARBA" id="ARBA00012574"/>
    </source>
</evidence>
<dbReference type="InterPro" id="IPR029149">
    <property type="entry name" value="Creatin/AminoP/Spt16_N"/>
</dbReference>
<evidence type="ECO:0000256" key="1">
    <source>
        <dbReference type="ARBA" id="ARBA00001424"/>
    </source>
</evidence>
<dbReference type="EC" id="3.4.11.9" evidence="4"/>
<evidence type="ECO:0000256" key="2">
    <source>
        <dbReference type="ARBA" id="ARBA00001936"/>
    </source>
</evidence>
<dbReference type="Pfam" id="PF00557">
    <property type="entry name" value="Peptidase_M24"/>
    <property type="match status" value="1"/>
</dbReference>
<dbReference type="SUPFAM" id="SSF55920">
    <property type="entry name" value="Creatinase/aminopeptidase"/>
    <property type="match status" value="1"/>
</dbReference>
<dbReference type="Proteomes" id="UP000823661">
    <property type="component" value="Unassembled WGS sequence"/>
</dbReference>
<evidence type="ECO:0000313" key="9">
    <source>
        <dbReference type="EMBL" id="MBO8451462.1"/>
    </source>
</evidence>
<dbReference type="AlphaFoldDB" id="A0A9D9EQK0"/>
<dbReference type="GO" id="GO:0030145">
    <property type="term" value="F:manganese ion binding"/>
    <property type="evidence" value="ECO:0007669"/>
    <property type="project" value="InterPro"/>
</dbReference>
<proteinExistence type="inferred from homology"/>
<comment type="catalytic activity">
    <reaction evidence="1">
        <text>Release of any N-terminal amino acid, including proline, that is linked to proline, even from a dipeptide or tripeptide.</text>
        <dbReference type="EC" id="3.4.11.9"/>
    </reaction>
</comment>
<evidence type="ECO:0000313" key="10">
    <source>
        <dbReference type="Proteomes" id="UP000823661"/>
    </source>
</evidence>
<evidence type="ECO:0000259" key="8">
    <source>
        <dbReference type="SMART" id="SM01011"/>
    </source>
</evidence>
<keyword evidence="5" id="KW-0479">Metal-binding</keyword>
<evidence type="ECO:0000256" key="7">
    <source>
        <dbReference type="ARBA" id="ARBA00023211"/>
    </source>
</evidence>
<keyword evidence="7" id="KW-0464">Manganese</keyword>
<name>A0A9D9EQK0_9BACT</name>
<keyword evidence="6" id="KW-0378">Hydrolase</keyword>
<feature type="domain" description="Aminopeptidase P N-terminal" evidence="8">
    <location>
        <begin position="2"/>
        <end position="140"/>
    </location>
</feature>
<dbReference type="EMBL" id="JADIMI010000011">
    <property type="protein sequence ID" value="MBO8451462.1"/>
    <property type="molecule type" value="Genomic_DNA"/>
</dbReference>
<dbReference type="InterPro" id="IPR000994">
    <property type="entry name" value="Pept_M24"/>
</dbReference>
<comment type="cofactor">
    <cofactor evidence="2">
        <name>Mn(2+)</name>
        <dbReference type="ChEBI" id="CHEBI:29035"/>
    </cofactor>
</comment>
<evidence type="ECO:0000256" key="6">
    <source>
        <dbReference type="ARBA" id="ARBA00022801"/>
    </source>
</evidence>
<dbReference type="Gene3D" id="3.90.230.10">
    <property type="entry name" value="Creatinase/methionine aminopeptidase superfamily"/>
    <property type="match status" value="1"/>
</dbReference>
<accession>A0A9D9EQK0</accession>
<comment type="caution">
    <text evidence="9">The sequence shown here is derived from an EMBL/GenBank/DDBJ whole genome shotgun (WGS) entry which is preliminary data.</text>
</comment>
<dbReference type="PANTHER" id="PTHR43226:SF4">
    <property type="entry name" value="XAA-PRO AMINOPEPTIDASE 3"/>
    <property type="match status" value="1"/>
</dbReference>
<comment type="similarity">
    <text evidence="3">Belongs to the peptidase M24B family.</text>
</comment>
<dbReference type="GO" id="GO:0005829">
    <property type="term" value="C:cytosol"/>
    <property type="evidence" value="ECO:0007669"/>
    <property type="project" value="TreeGrafter"/>
</dbReference>
<keyword evidence="9" id="KW-0645">Protease</keyword>
<gene>
    <name evidence="9" type="ORF">IAC06_01070</name>
</gene>
<dbReference type="Gene3D" id="3.40.350.10">
    <property type="entry name" value="Creatinase/prolidase N-terminal domain"/>
    <property type="match status" value="1"/>
</dbReference>
<dbReference type="InterPro" id="IPR036005">
    <property type="entry name" value="Creatinase/aminopeptidase-like"/>
</dbReference>
<sequence>MFDKDVYVRRRRTLLERMSSIPEGRRGIAAFLGNVEAPQNYRGNDYKFRQESSFLYFWGIDDPGFAAVLDLDSGEEYVYGNDVDIDDIIWMGPQPSVASKAERIGVLKSAPYADFDKAVLAARANGRTVHFLPTSRYYNTLKLSSLLEVPAECVRKVAPVAGGHGCCGKAVTASEELVKAVVSMRLIKEECEIEEIDKACDIGYLMHTEARRGCKPGAREQDITGRMEGITISKGWGVSFTTILSQNGETMHNHSHHQIITPGRLLLIDAGAESNTHYASDFTRTYPCSGKFTQQQKEIYDIVESANGLAFSLAKPGITYRQIHLAVARHILEGLSGLGLVRGDTDEMVAAGISGLFMPHGLGHNMGLDVHDMEDIGEDYVGYDDDQKRASQLGLGNLRMARRLRPGHVVTDEPGIYFIPALIRKWKEEGTDKGFVNFSALEDYYTFGGIRIEDDILVTEDGARRLGSRRLPVASSEIEDIMSQE</sequence>
<protein>
    <recommendedName>
        <fullName evidence="4">Xaa-Pro aminopeptidase</fullName>
        <ecNumber evidence="4">3.4.11.9</ecNumber>
    </recommendedName>
</protein>
<reference evidence="9" key="2">
    <citation type="journal article" date="2021" name="PeerJ">
        <title>Extensive microbial diversity within the chicken gut microbiome revealed by metagenomics and culture.</title>
        <authorList>
            <person name="Gilroy R."/>
            <person name="Ravi A."/>
            <person name="Getino M."/>
            <person name="Pursley I."/>
            <person name="Horton D.L."/>
            <person name="Alikhan N.F."/>
            <person name="Baker D."/>
            <person name="Gharbi K."/>
            <person name="Hall N."/>
            <person name="Watson M."/>
            <person name="Adriaenssens E.M."/>
            <person name="Foster-Nyarko E."/>
            <person name="Jarju S."/>
            <person name="Secka A."/>
            <person name="Antonio M."/>
            <person name="Oren A."/>
            <person name="Chaudhuri R.R."/>
            <person name="La Ragione R."/>
            <person name="Hildebrand F."/>
            <person name="Pallen M.J."/>
        </authorList>
    </citation>
    <scope>NUCLEOTIDE SEQUENCE</scope>
    <source>
        <strain evidence="9">B1-20833</strain>
    </source>
</reference>
<dbReference type="PANTHER" id="PTHR43226">
    <property type="entry name" value="XAA-PRO AMINOPEPTIDASE 3"/>
    <property type="match status" value="1"/>
</dbReference>
<dbReference type="GO" id="GO:0070006">
    <property type="term" value="F:metalloaminopeptidase activity"/>
    <property type="evidence" value="ECO:0007669"/>
    <property type="project" value="InterPro"/>
</dbReference>
<dbReference type="InterPro" id="IPR052433">
    <property type="entry name" value="X-Pro_dipept-like"/>
</dbReference>
<dbReference type="CDD" id="cd01087">
    <property type="entry name" value="Prolidase"/>
    <property type="match status" value="1"/>
</dbReference>
<dbReference type="Pfam" id="PF05195">
    <property type="entry name" value="AMP_N"/>
    <property type="match status" value="1"/>
</dbReference>
<dbReference type="SMART" id="SM01011">
    <property type="entry name" value="AMP_N"/>
    <property type="match status" value="1"/>
</dbReference>
<dbReference type="SUPFAM" id="SSF53092">
    <property type="entry name" value="Creatinase/prolidase N-terminal domain"/>
    <property type="match status" value="1"/>
</dbReference>
<evidence type="ECO:0000256" key="3">
    <source>
        <dbReference type="ARBA" id="ARBA00008766"/>
    </source>
</evidence>
<dbReference type="InterPro" id="IPR007865">
    <property type="entry name" value="Aminopep_P_N"/>
</dbReference>
<dbReference type="GO" id="GO:0006508">
    <property type="term" value="P:proteolysis"/>
    <property type="evidence" value="ECO:0007669"/>
    <property type="project" value="TreeGrafter"/>
</dbReference>
<evidence type="ECO:0000256" key="5">
    <source>
        <dbReference type="ARBA" id="ARBA00022723"/>
    </source>
</evidence>